<dbReference type="EMBL" id="JBANQN010000001">
    <property type="protein sequence ID" value="KAK6803383.1"/>
    <property type="molecule type" value="Genomic_DNA"/>
</dbReference>
<proteinExistence type="predicted"/>
<keyword evidence="2" id="KW-1185">Reference proteome</keyword>
<evidence type="ECO:0000313" key="2">
    <source>
        <dbReference type="Proteomes" id="UP001371456"/>
    </source>
</evidence>
<sequence>MLQLFQDRAIFGGFDHENTHKHIQNFMEICSPFSLKDILQESV</sequence>
<dbReference type="Proteomes" id="UP001371456">
    <property type="component" value="Unassembled WGS sequence"/>
</dbReference>
<organism evidence="1 2">
    <name type="scientific">Solanum bulbocastanum</name>
    <name type="common">Wild potato</name>
    <dbReference type="NCBI Taxonomy" id="147425"/>
    <lineage>
        <taxon>Eukaryota</taxon>
        <taxon>Viridiplantae</taxon>
        <taxon>Streptophyta</taxon>
        <taxon>Embryophyta</taxon>
        <taxon>Tracheophyta</taxon>
        <taxon>Spermatophyta</taxon>
        <taxon>Magnoliopsida</taxon>
        <taxon>eudicotyledons</taxon>
        <taxon>Gunneridae</taxon>
        <taxon>Pentapetalae</taxon>
        <taxon>asterids</taxon>
        <taxon>lamiids</taxon>
        <taxon>Solanales</taxon>
        <taxon>Solanaceae</taxon>
        <taxon>Solanoideae</taxon>
        <taxon>Solaneae</taxon>
        <taxon>Solanum</taxon>
    </lineage>
</organism>
<reference evidence="1 2" key="1">
    <citation type="submission" date="2024-02" db="EMBL/GenBank/DDBJ databases">
        <title>de novo genome assembly of Solanum bulbocastanum strain 11H21.</title>
        <authorList>
            <person name="Hosaka A.J."/>
        </authorList>
    </citation>
    <scope>NUCLEOTIDE SEQUENCE [LARGE SCALE GENOMIC DNA]</scope>
    <source>
        <tissue evidence="1">Young leaves</tissue>
    </source>
</reference>
<protein>
    <submittedName>
        <fullName evidence="1">Uncharacterized protein</fullName>
    </submittedName>
</protein>
<gene>
    <name evidence="1" type="ORF">RDI58_001167</name>
</gene>
<comment type="caution">
    <text evidence="1">The sequence shown here is derived from an EMBL/GenBank/DDBJ whole genome shotgun (WGS) entry which is preliminary data.</text>
</comment>
<dbReference type="AlphaFoldDB" id="A0AAN8YMY5"/>
<name>A0AAN8YMY5_SOLBU</name>
<accession>A0AAN8YMY5</accession>
<evidence type="ECO:0000313" key="1">
    <source>
        <dbReference type="EMBL" id="KAK6803383.1"/>
    </source>
</evidence>